<dbReference type="GO" id="GO:0016811">
    <property type="term" value="F:hydrolase activity, acting on carbon-nitrogen (but not peptide) bonds, in linear amides"/>
    <property type="evidence" value="ECO:0007669"/>
    <property type="project" value="TreeGrafter"/>
</dbReference>
<evidence type="ECO:0008006" key="4">
    <source>
        <dbReference type="Google" id="ProtNLM"/>
    </source>
</evidence>
<accession>A0A3E0VZW1</accession>
<dbReference type="CDD" id="cd02440">
    <property type="entry name" value="AdoMet_MTases"/>
    <property type="match status" value="1"/>
</dbReference>
<protein>
    <recommendedName>
        <fullName evidence="4">SAM-dependent methyltransferase</fullName>
    </recommendedName>
</protein>
<organism evidence="2 3">
    <name type="scientific">Subtercola boreus</name>
    <dbReference type="NCBI Taxonomy" id="120213"/>
    <lineage>
        <taxon>Bacteria</taxon>
        <taxon>Bacillati</taxon>
        <taxon>Actinomycetota</taxon>
        <taxon>Actinomycetes</taxon>
        <taxon>Micrococcales</taxon>
        <taxon>Microbacteriaceae</taxon>
        <taxon>Subtercola</taxon>
    </lineage>
</organism>
<evidence type="ECO:0000313" key="3">
    <source>
        <dbReference type="Proteomes" id="UP000256541"/>
    </source>
</evidence>
<reference evidence="2 3" key="1">
    <citation type="submission" date="2017-04" db="EMBL/GenBank/DDBJ databases">
        <title>Comparative genome analysis of Subtercola boreus.</title>
        <authorList>
            <person name="Cho Y.-J."/>
            <person name="Cho A."/>
            <person name="Kim O.-S."/>
            <person name="Lee J.-I."/>
        </authorList>
    </citation>
    <scope>NUCLEOTIDE SEQUENCE [LARGE SCALE GENOMIC DNA]</scope>
    <source>
        <strain evidence="2 3">P27479</strain>
    </source>
</reference>
<dbReference type="Proteomes" id="UP000256541">
    <property type="component" value="Unassembled WGS sequence"/>
</dbReference>
<dbReference type="Pfam" id="PF02585">
    <property type="entry name" value="PIG-L"/>
    <property type="match status" value="1"/>
</dbReference>
<dbReference type="InterPro" id="IPR024078">
    <property type="entry name" value="LmbE-like_dom_sf"/>
</dbReference>
<dbReference type="GO" id="GO:0009312">
    <property type="term" value="P:oligosaccharide biosynthetic process"/>
    <property type="evidence" value="ECO:0007669"/>
    <property type="project" value="InterPro"/>
</dbReference>
<dbReference type="Pfam" id="PF05401">
    <property type="entry name" value="NodS"/>
    <property type="match status" value="1"/>
</dbReference>
<dbReference type="GO" id="GO:0016137">
    <property type="term" value="P:glycoside metabolic process"/>
    <property type="evidence" value="ECO:0007669"/>
    <property type="project" value="UniProtKB-ARBA"/>
</dbReference>
<dbReference type="PANTHER" id="PTHR12993">
    <property type="entry name" value="N-ACETYLGLUCOSAMINYL-PHOSPHATIDYLINOSITOL DE-N-ACETYLASE-RELATED"/>
    <property type="match status" value="1"/>
</dbReference>
<evidence type="ECO:0000256" key="1">
    <source>
        <dbReference type="ARBA" id="ARBA00022833"/>
    </source>
</evidence>
<dbReference type="GO" id="GO:0008757">
    <property type="term" value="F:S-adenosylmethionine-dependent methyltransferase activity"/>
    <property type="evidence" value="ECO:0007669"/>
    <property type="project" value="InterPro"/>
</dbReference>
<dbReference type="InterPro" id="IPR029063">
    <property type="entry name" value="SAM-dependent_MTases_sf"/>
</dbReference>
<dbReference type="EMBL" id="NBXB01000022">
    <property type="protein sequence ID" value="RFA15039.1"/>
    <property type="molecule type" value="Genomic_DNA"/>
</dbReference>
<sequence length="473" mass="50606">MVSFDSRDPGTSSAEWLADPRLGQLPVFSLTGVDRMIVLAAHPDDETLGAGALLARAFALGIPADVIIVTDGSASHPGSPSVVASDLAATRAAEATEAIALLNPRAAVTFLGFPDGRVQVDRAPISAAISDFIALLPPPTAAAPADAPARTLLVAPWRGDGHRDHRILGEIAAALADEASAALDLVEYPIWLWHWSNPADPATPWTRFTALTDSGALARKRAAIAAYRSQTEPLSPEPGDEALLNPTFLAHFSRPQEVLIIAESAHLEAPIPTLGRDYFDDTYARHDDPWGFTSRWYEERKRAVTLASLPRRHFDRALEIGCSIGVLTEQLAPRTGSLLAVDIAPAAIDRARERLAGHPNVHLSVADVSESFPPGAFDLVLLSEVGYYFDEPTLRLVVTDAARALTADGVFVACHWRHPVADYLQTGDGVHGVIAALAAEAGHTLLTHHLERDFVLDVYSPDPRSVAEQTGLA</sequence>
<dbReference type="Gene3D" id="3.40.50.150">
    <property type="entry name" value="Vaccinia Virus protein VP39"/>
    <property type="match status" value="1"/>
</dbReference>
<dbReference type="PANTHER" id="PTHR12993:SF29">
    <property type="entry name" value="BLR3841 PROTEIN"/>
    <property type="match status" value="1"/>
</dbReference>
<dbReference type="InterPro" id="IPR003737">
    <property type="entry name" value="GlcNAc_PI_deacetylase-related"/>
</dbReference>
<evidence type="ECO:0000313" key="2">
    <source>
        <dbReference type="EMBL" id="RFA15039.1"/>
    </source>
</evidence>
<gene>
    <name evidence="2" type="ORF">B7R22_07450</name>
</gene>
<dbReference type="OrthoDB" id="116799at2"/>
<dbReference type="SUPFAM" id="SSF53335">
    <property type="entry name" value="S-adenosyl-L-methionine-dependent methyltransferases"/>
    <property type="match status" value="1"/>
</dbReference>
<dbReference type="SUPFAM" id="SSF102588">
    <property type="entry name" value="LmbE-like"/>
    <property type="match status" value="1"/>
</dbReference>
<dbReference type="Gene3D" id="3.40.50.10320">
    <property type="entry name" value="LmbE-like"/>
    <property type="match status" value="1"/>
</dbReference>
<proteinExistence type="predicted"/>
<comment type="caution">
    <text evidence="2">The sequence shown here is derived from an EMBL/GenBank/DDBJ whole genome shotgun (WGS) entry which is preliminary data.</text>
</comment>
<dbReference type="AlphaFoldDB" id="A0A3E0VZW1"/>
<name>A0A3E0VZW1_9MICO</name>
<keyword evidence="1" id="KW-0862">Zinc</keyword>
<dbReference type="InterPro" id="IPR008715">
    <property type="entry name" value="SAM-MeTfrase_NodS-like"/>
</dbReference>